<gene>
    <name evidence="1" type="ORF">OLEA9_A067141</name>
</gene>
<dbReference type="EMBL" id="CACTIH010009207">
    <property type="protein sequence ID" value="CAA3027505.1"/>
    <property type="molecule type" value="Genomic_DNA"/>
</dbReference>
<dbReference type="AlphaFoldDB" id="A0A8S0VC04"/>
<protein>
    <submittedName>
        <fullName evidence="1">NifU 3, chloroplastic</fullName>
    </submittedName>
</protein>
<dbReference type="InterPro" id="IPR034904">
    <property type="entry name" value="FSCA_dom_sf"/>
</dbReference>
<dbReference type="Gene3D" id="3.30.300.130">
    <property type="entry name" value="Fe-S cluster assembly (FSCA)"/>
    <property type="match status" value="1"/>
</dbReference>
<dbReference type="SUPFAM" id="SSF117916">
    <property type="entry name" value="Fe-S cluster assembly (FSCA) domain-like"/>
    <property type="match status" value="1"/>
</dbReference>
<organism evidence="1 2">
    <name type="scientific">Olea europaea subsp. europaea</name>
    <dbReference type="NCBI Taxonomy" id="158383"/>
    <lineage>
        <taxon>Eukaryota</taxon>
        <taxon>Viridiplantae</taxon>
        <taxon>Streptophyta</taxon>
        <taxon>Embryophyta</taxon>
        <taxon>Tracheophyta</taxon>
        <taxon>Spermatophyta</taxon>
        <taxon>Magnoliopsida</taxon>
        <taxon>eudicotyledons</taxon>
        <taxon>Gunneridae</taxon>
        <taxon>Pentapetalae</taxon>
        <taxon>asterids</taxon>
        <taxon>lamiids</taxon>
        <taxon>Lamiales</taxon>
        <taxon>Oleaceae</taxon>
        <taxon>Oleeae</taxon>
        <taxon>Olea</taxon>
    </lineage>
</organism>
<evidence type="ECO:0000313" key="2">
    <source>
        <dbReference type="Proteomes" id="UP000594638"/>
    </source>
</evidence>
<dbReference type="PANTHER" id="PTHR36018:SF1">
    <property type="entry name" value="OS09G0481800 PROTEIN"/>
    <property type="match status" value="1"/>
</dbReference>
<proteinExistence type="predicted"/>
<dbReference type="Gramene" id="OE9A067141T1">
    <property type="protein sequence ID" value="OE9A067141C1"/>
    <property type="gene ID" value="OE9A067141"/>
</dbReference>
<keyword evidence="2" id="KW-1185">Reference proteome</keyword>
<reference evidence="1 2" key="1">
    <citation type="submission" date="2019-12" db="EMBL/GenBank/DDBJ databases">
        <authorList>
            <person name="Alioto T."/>
            <person name="Alioto T."/>
            <person name="Gomez Garrido J."/>
        </authorList>
    </citation>
    <scope>NUCLEOTIDE SEQUENCE [LARGE SCALE GENOMIC DNA]</scope>
</reference>
<dbReference type="PANTHER" id="PTHR36018">
    <property type="entry name" value="OS09G0481800 PROTEIN"/>
    <property type="match status" value="1"/>
</dbReference>
<comment type="caution">
    <text evidence="1">The sequence shown here is derived from an EMBL/GenBank/DDBJ whole genome shotgun (WGS) entry which is preliminary data.</text>
</comment>
<name>A0A8S0VC04_OLEEU</name>
<accession>A0A8S0VC04</accession>
<dbReference type="Proteomes" id="UP000594638">
    <property type="component" value="Unassembled WGS sequence"/>
</dbReference>
<sequence length="171" mass="19409">MPLKLLHAPKHHHNHHHWLPIPALYTPTSNSLSNFLAVKQKNAATKLRMPPARPTYHRRRSFPAVPATQHHRAISASISPLDLTEDNIKQVLDDARVELAQLFDTSVGITGKAELADLDGPYVKIRLGGKFWHKRSTVLARLGNYLKQRIPEILEVDIEDEKQLDDSPENF</sequence>
<dbReference type="OrthoDB" id="446939at2759"/>
<evidence type="ECO:0000313" key="1">
    <source>
        <dbReference type="EMBL" id="CAA3027505.1"/>
    </source>
</evidence>